<dbReference type="InterPro" id="IPR055087">
    <property type="entry name" value="GldL-like_N"/>
</dbReference>
<sequence>MAQSKSTKKLMNMTYGLGASVVIIGALFKILHWEVDLGFMTIGGSLLLAVGLLTEALIFAISAFEPVDDEYDWSLVYPELANGQASGGKNDVQQAQEAEGVLGRKLDEMLKEANIDTELFNSLGDSIRSFEGAAKNISPTTDAIQHTQKYSEELSHAAAQMESLNSLYKVQLDSASRQASINEEVVQNAGALKEQMESLATNLSSLNGVYGGMLSAMSKN</sequence>
<dbReference type="NCBIfam" id="TIGR03513">
    <property type="entry name" value="GldL_gliding"/>
    <property type="match status" value="1"/>
</dbReference>
<keyword evidence="4" id="KW-1185">Reference proteome</keyword>
<evidence type="ECO:0000313" key="3">
    <source>
        <dbReference type="EMBL" id="MDT0619992.1"/>
    </source>
</evidence>
<dbReference type="RefSeq" id="WP_311383654.1">
    <property type="nucleotide sequence ID" value="NZ_JAVRHU010000001.1"/>
</dbReference>
<dbReference type="Proteomes" id="UP001250662">
    <property type="component" value="Unassembled WGS sequence"/>
</dbReference>
<gene>
    <name evidence="3" type="primary">gldL</name>
    <name evidence="3" type="ORF">RM520_00060</name>
</gene>
<evidence type="ECO:0000256" key="1">
    <source>
        <dbReference type="SAM" id="Phobius"/>
    </source>
</evidence>
<feature type="transmembrane region" description="Helical" evidence="1">
    <location>
        <begin position="12"/>
        <end position="31"/>
    </location>
</feature>
<proteinExistence type="predicted"/>
<evidence type="ECO:0000259" key="2">
    <source>
        <dbReference type="Pfam" id="PF22827"/>
    </source>
</evidence>
<keyword evidence="1" id="KW-0812">Transmembrane</keyword>
<protein>
    <submittedName>
        <fullName evidence="3">Gliding motility protein GldL</fullName>
    </submittedName>
</protein>
<dbReference type="Pfam" id="PF22827">
    <property type="entry name" value="GldL_N"/>
    <property type="match status" value="1"/>
</dbReference>
<dbReference type="EMBL" id="JAVRHU010000001">
    <property type="protein sequence ID" value="MDT0619992.1"/>
    <property type="molecule type" value="Genomic_DNA"/>
</dbReference>
<evidence type="ECO:0000313" key="4">
    <source>
        <dbReference type="Proteomes" id="UP001250662"/>
    </source>
</evidence>
<keyword evidence="1" id="KW-1133">Transmembrane helix</keyword>
<feature type="domain" description="Gliding motility protein GldL-like N-terminal" evidence="2">
    <location>
        <begin position="15"/>
        <end position="82"/>
    </location>
</feature>
<feature type="transmembrane region" description="Helical" evidence="1">
    <location>
        <begin position="37"/>
        <end position="61"/>
    </location>
</feature>
<keyword evidence="1" id="KW-0472">Membrane</keyword>
<comment type="caution">
    <text evidence="3">The sequence shown here is derived from an EMBL/GenBank/DDBJ whole genome shotgun (WGS) entry which is preliminary data.</text>
</comment>
<dbReference type="InterPro" id="IPR019852">
    <property type="entry name" value="Motility-assoc_prot_GldL"/>
</dbReference>
<organism evidence="3 4">
    <name type="scientific">Croceitalea vernalis</name>
    <dbReference type="NCBI Taxonomy" id="3075599"/>
    <lineage>
        <taxon>Bacteria</taxon>
        <taxon>Pseudomonadati</taxon>
        <taxon>Bacteroidota</taxon>
        <taxon>Flavobacteriia</taxon>
        <taxon>Flavobacteriales</taxon>
        <taxon>Flavobacteriaceae</taxon>
        <taxon>Croceitalea</taxon>
    </lineage>
</organism>
<accession>A0ABU3BBZ6</accession>
<reference evidence="3 4" key="1">
    <citation type="submission" date="2023-09" db="EMBL/GenBank/DDBJ databases">
        <authorList>
            <person name="Rey-Velasco X."/>
        </authorList>
    </citation>
    <scope>NUCLEOTIDE SEQUENCE [LARGE SCALE GENOMIC DNA]</scope>
    <source>
        <strain evidence="3 4">P007</strain>
    </source>
</reference>
<name>A0ABU3BBZ6_9FLAO</name>